<dbReference type="Gene3D" id="2.60.120.260">
    <property type="entry name" value="Galactose-binding domain-like"/>
    <property type="match status" value="1"/>
</dbReference>
<reference evidence="4 5" key="2">
    <citation type="journal article" date="2024" name="G3 (Bethesda)">
        <title>The genome of the cryopelagic Antarctic bald notothen, Trematomus borchgrevinki.</title>
        <authorList>
            <person name="Rayamajhi N."/>
            <person name="Rivera-Colon A.G."/>
            <person name="Minhas B.F."/>
            <person name="Cheng C.C."/>
            <person name="Catchen J.M."/>
        </authorList>
    </citation>
    <scope>NUCLEOTIDE SEQUENCE [LARGE SCALE GENOMIC DNA]</scope>
    <source>
        <strain evidence="4">AGRC-2024</strain>
    </source>
</reference>
<evidence type="ECO:0000313" key="4">
    <source>
        <dbReference type="EMBL" id="KAL3060903.1"/>
    </source>
</evidence>
<accession>A0ABD2H6D9</accession>
<sequence length="273" mass="30494">MAGALHFILLLLLHFSSFLLILTKPSEDTSTASSTVESYATFPAAGRVLPAERSDSTEVPSTEFTTKPTDRPPKSTTNVTKEAGKAKERVSKKDAEKEEEERPLELERRSSRSVKIAKKPKTIPKKPKLVPKKKPTVVKKSKPHVKHRASQSEEAVPQCPPLGLESLKVKDHQLRASSSRRRGLGPHRGRLNIQSGVEDGDIYDGGWCSQLRDQSQWLQVDALRLTRFTGVILQGRASIWSWNLVYSYKVQFSNDTLVWRPAMNGTKEAVSNI</sequence>
<dbReference type="PANTHER" id="PTHR24543:SF325">
    <property type="entry name" value="F5_8 TYPE C DOMAIN-CONTAINING PROTEIN"/>
    <property type="match status" value="1"/>
</dbReference>
<dbReference type="EMBL" id="JBIYXZ010002072">
    <property type="protein sequence ID" value="KAL3060903.1"/>
    <property type="molecule type" value="Genomic_DNA"/>
</dbReference>
<dbReference type="PROSITE" id="PS50022">
    <property type="entry name" value="FA58C_3"/>
    <property type="match status" value="1"/>
</dbReference>
<proteinExistence type="predicted"/>
<keyword evidence="5" id="KW-1185">Reference proteome</keyword>
<dbReference type="PANTHER" id="PTHR24543">
    <property type="entry name" value="MULTICOPPER OXIDASE-RELATED"/>
    <property type="match status" value="1"/>
</dbReference>
<feature type="compositionally biased region" description="Basic and acidic residues" evidence="1">
    <location>
        <begin position="82"/>
        <end position="96"/>
    </location>
</feature>
<keyword evidence="2" id="KW-0732">Signal</keyword>
<dbReference type="InterPro" id="IPR000421">
    <property type="entry name" value="FA58C"/>
</dbReference>
<dbReference type="AlphaFoldDB" id="A0ABD2H6D9"/>
<name>A0ABD2H6D9_PAGBO</name>
<feature type="compositionally biased region" description="Polar residues" evidence="1">
    <location>
        <begin position="57"/>
        <end position="67"/>
    </location>
</feature>
<dbReference type="SUPFAM" id="SSF49785">
    <property type="entry name" value="Galactose-binding domain-like"/>
    <property type="match status" value="1"/>
</dbReference>
<dbReference type="InterPro" id="IPR008979">
    <property type="entry name" value="Galactose-bd-like_sf"/>
</dbReference>
<feature type="chain" id="PRO_5044855001" description="F5/8 type C domain-containing protein" evidence="2">
    <location>
        <begin position="24"/>
        <end position="273"/>
    </location>
</feature>
<feature type="domain" description="F5/8 type C" evidence="3">
    <location>
        <begin position="157"/>
        <end position="273"/>
    </location>
</feature>
<feature type="signal peptide" evidence="2">
    <location>
        <begin position="1"/>
        <end position="23"/>
    </location>
</feature>
<organism evidence="4 5">
    <name type="scientific">Pagothenia borchgrevinki</name>
    <name type="common">Bald rockcod</name>
    <name type="synonym">Trematomus borchgrevinki</name>
    <dbReference type="NCBI Taxonomy" id="8213"/>
    <lineage>
        <taxon>Eukaryota</taxon>
        <taxon>Metazoa</taxon>
        <taxon>Chordata</taxon>
        <taxon>Craniata</taxon>
        <taxon>Vertebrata</taxon>
        <taxon>Euteleostomi</taxon>
        <taxon>Actinopterygii</taxon>
        <taxon>Neopterygii</taxon>
        <taxon>Teleostei</taxon>
        <taxon>Neoteleostei</taxon>
        <taxon>Acanthomorphata</taxon>
        <taxon>Eupercaria</taxon>
        <taxon>Perciformes</taxon>
        <taxon>Notothenioidei</taxon>
        <taxon>Nototheniidae</taxon>
        <taxon>Pagothenia</taxon>
    </lineage>
</organism>
<gene>
    <name evidence="4" type="ORF">OYC64_009169</name>
</gene>
<feature type="region of interest" description="Disordered" evidence="1">
    <location>
        <begin position="47"/>
        <end position="159"/>
    </location>
</feature>
<evidence type="ECO:0000256" key="2">
    <source>
        <dbReference type="SAM" id="SignalP"/>
    </source>
</evidence>
<evidence type="ECO:0000256" key="1">
    <source>
        <dbReference type="SAM" id="MobiDB-lite"/>
    </source>
</evidence>
<protein>
    <recommendedName>
        <fullName evidence="3">F5/8 type C domain-containing protein</fullName>
    </recommendedName>
</protein>
<dbReference type="CDD" id="cd00057">
    <property type="entry name" value="FA58C"/>
    <property type="match status" value="1"/>
</dbReference>
<evidence type="ECO:0000259" key="3">
    <source>
        <dbReference type="PROSITE" id="PS50022"/>
    </source>
</evidence>
<reference evidence="4 5" key="1">
    <citation type="journal article" date="2022" name="G3 (Bethesda)">
        <title>Evaluating Illumina-, Nanopore-, and PacBio-based genome assembly strategies with the bald notothen, Trematomus borchgrevinki.</title>
        <authorList>
            <person name="Rayamajhi N."/>
            <person name="Cheng C.C."/>
            <person name="Catchen J.M."/>
        </authorList>
    </citation>
    <scope>NUCLEOTIDE SEQUENCE [LARGE SCALE GENOMIC DNA]</scope>
    <source>
        <strain evidence="4">AGRC-2024</strain>
    </source>
</reference>
<evidence type="ECO:0000313" key="5">
    <source>
        <dbReference type="Proteomes" id="UP001619887"/>
    </source>
</evidence>
<dbReference type="PROSITE" id="PS01285">
    <property type="entry name" value="FA58C_1"/>
    <property type="match status" value="1"/>
</dbReference>
<dbReference type="Pfam" id="PF00754">
    <property type="entry name" value="F5_F8_type_C"/>
    <property type="match status" value="1"/>
</dbReference>
<feature type="compositionally biased region" description="Basic residues" evidence="1">
    <location>
        <begin position="111"/>
        <end position="149"/>
    </location>
</feature>
<dbReference type="Proteomes" id="UP001619887">
    <property type="component" value="Unassembled WGS sequence"/>
</dbReference>
<comment type="caution">
    <text evidence="4">The sequence shown here is derived from an EMBL/GenBank/DDBJ whole genome shotgun (WGS) entry which is preliminary data.</text>
</comment>